<dbReference type="EC" id="1.1.1.25" evidence="2 8"/>
<dbReference type="NCBIfam" id="NF001312">
    <property type="entry name" value="PRK00258.1-4"/>
    <property type="match status" value="1"/>
</dbReference>
<evidence type="ECO:0000256" key="1">
    <source>
        <dbReference type="ARBA" id="ARBA00004871"/>
    </source>
</evidence>
<name>N0B9A3_9HYPH</name>
<comment type="catalytic activity">
    <reaction evidence="7 8">
        <text>shikimate + NADP(+) = 3-dehydroshikimate + NADPH + H(+)</text>
        <dbReference type="Rhea" id="RHEA:17737"/>
        <dbReference type="ChEBI" id="CHEBI:15378"/>
        <dbReference type="ChEBI" id="CHEBI:16630"/>
        <dbReference type="ChEBI" id="CHEBI:36208"/>
        <dbReference type="ChEBI" id="CHEBI:57783"/>
        <dbReference type="ChEBI" id="CHEBI:58349"/>
        <dbReference type="EC" id="1.1.1.25"/>
    </reaction>
</comment>
<dbReference type="UniPathway" id="UPA00053">
    <property type="reaction ID" value="UER00087"/>
</dbReference>
<dbReference type="KEGG" id="hdt:HYPDE_39698"/>
<dbReference type="InterPro" id="IPR013708">
    <property type="entry name" value="Shikimate_DH-bd_N"/>
</dbReference>
<evidence type="ECO:0000256" key="8">
    <source>
        <dbReference type="HAMAP-Rule" id="MF_00222"/>
    </source>
</evidence>
<accession>N0B9A3</accession>
<dbReference type="Pfam" id="PF01488">
    <property type="entry name" value="Shikimate_DH"/>
    <property type="match status" value="1"/>
</dbReference>
<dbReference type="NCBIfam" id="TIGR00507">
    <property type="entry name" value="aroE"/>
    <property type="match status" value="1"/>
</dbReference>
<feature type="binding site" evidence="8">
    <location>
        <position position="239"/>
    </location>
    <ligand>
        <name>NADP(+)</name>
        <dbReference type="ChEBI" id="CHEBI:58349"/>
    </ligand>
</feature>
<evidence type="ECO:0000256" key="5">
    <source>
        <dbReference type="ARBA" id="ARBA00023002"/>
    </source>
</evidence>
<comment type="subunit">
    <text evidence="8">Homodimer.</text>
</comment>
<feature type="domain" description="Quinate/shikimate 5-dehydrogenase/glutamyl-tRNA reductase" evidence="9">
    <location>
        <begin position="123"/>
        <end position="190"/>
    </location>
</feature>
<feature type="binding site" evidence="8">
    <location>
        <begin position="14"/>
        <end position="16"/>
    </location>
    <ligand>
        <name>shikimate</name>
        <dbReference type="ChEBI" id="CHEBI:36208"/>
    </ligand>
</feature>
<dbReference type="InterPro" id="IPR046346">
    <property type="entry name" value="Aminoacid_DH-like_N_sf"/>
</dbReference>
<feature type="domain" description="SDH C-terminal" evidence="11">
    <location>
        <begin position="239"/>
        <end position="259"/>
    </location>
</feature>
<feature type="binding site" evidence="8">
    <location>
        <position position="101"/>
    </location>
    <ligand>
        <name>shikimate</name>
        <dbReference type="ChEBI" id="CHEBI:36208"/>
    </ligand>
</feature>
<comment type="similarity">
    <text evidence="8">Belongs to the shikimate dehydrogenase family.</text>
</comment>
<evidence type="ECO:0000256" key="2">
    <source>
        <dbReference type="ARBA" id="ARBA00012962"/>
    </source>
</evidence>
<evidence type="ECO:0000259" key="10">
    <source>
        <dbReference type="Pfam" id="PF08501"/>
    </source>
</evidence>
<comment type="pathway">
    <text evidence="1 8">Metabolic intermediate biosynthesis; chorismate biosynthesis; chorismate from D-erythrose 4-phosphate and phosphoenolpyruvate: step 4/7.</text>
</comment>
<protein>
    <recommendedName>
        <fullName evidence="2 8">Shikimate dehydrogenase (NADP(+))</fullName>
        <shortName evidence="8">SDH</shortName>
        <ecNumber evidence="2 8">1.1.1.25</ecNumber>
    </recommendedName>
</protein>
<dbReference type="InterPro" id="IPR011342">
    <property type="entry name" value="Shikimate_DH"/>
</dbReference>
<dbReference type="STRING" id="670307.HYPDE_39698"/>
<dbReference type="InterPro" id="IPR036291">
    <property type="entry name" value="NAD(P)-bd_dom_sf"/>
</dbReference>
<dbReference type="SUPFAM" id="SSF51735">
    <property type="entry name" value="NAD(P)-binding Rossmann-fold domains"/>
    <property type="match status" value="1"/>
</dbReference>
<dbReference type="HAMAP" id="MF_00222">
    <property type="entry name" value="Shikimate_DH_AroE"/>
    <property type="match status" value="1"/>
</dbReference>
<keyword evidence="5 8" id="KW-0560">Oxidoreductase</keyword>
<dbReference type="InterPro" id="IPR006151">
    <property type="entry name" value="Shikm_DH/Glu-tRNA_Rdtase"/>
</dbReference>
<comment type="caution">
    <text evidence="8">Lacks conserved residue(s) required for the propagation of feature annotation.</text>
</comment>
<feature type="binding site" evidence="8">
    <location>
        <position position="61"/>
    </location>
    <ligand>
        <name>shikimate</name>
        <dbReference type="ChEBI" id="CHEBI:36208"/>
    </ligand>
</feature>
<feature type="domain" description="Shikimate dehydrogenase substrate binding N-terminal" evidence="10">
    <location>
        <begin position="6"/>
        <end position="88"/>
    </location>
</feature>
<keyword evidence="6 8" id="KW-0057">Aromatic amino acid biosynthesis</keyword>
<evidence type="ECO:0000259" key="9">
    <source>
        <dbReference type="Pfam" id="PF01488"/>
    </source>
</evidence>
<dbReference type="GO" id="GO:0008652">
    <property type="term" value="P:amino acid biosynthetic process"/>
    <property type="evidence" value="ECO:0007669"/>
    <property type="project" value="UniProtKB-KW"/>
</dbReference>
<dbReference type="OrthoDB" id="9792692at2"/>
<organism evidence="12 13">
    <name type="scientific">Hyphomicrobium denitrificans 1NES1</name>
    <dbReference type="NCBI Taxonomy" id="670307"/>
    <lineage>
        <taxon>Bacteria</taxon>
        <taxon>Pseudomonadati</taxon>
        <taxon>Pseudomonadota</taxon>
        <taxon>Alphaproteobacteria</taxon>
        <taxon>Hyphomicrobiales</taxon>
        <taxon>Hyphomicrobiaceae</taxon>
        <taxon>Hyphomicrobium</taxon>
    </lineage>
</organism>
<feature type="binding site" evidence="8">
    <location>
        <begin position="151"/>
        <end position="156"/>
    </location>
    <ligand>
        <name>NADP(+)</name>
        <dbReference type="ChEBI" id="CHEBI:58349"/>
    </ligand>
</feature>
<keyword evidence="3 8" id="KW-0028">Amino-acid biosynthesis</keyword>
<evidence type="ECO:0000256" key="3">
    <source>
        <dbReference type="ARBA" id="ARBA00022605"/>
    </source>
</evidence>
<dbReference type="GO" id="GO:0005829">
    <property type="term" value="C:cytosol"/>
    <property type="evidence" value="ECO:0007669"/>
    <property type="project" value="TreeGrafter"/>
</dbReference>
<dbReference type="eggNOG" id="COG0169">
    <property type="taxonomic scope" value="Bacteria"/>
</dbReference>
<dbReference type="GO" id="GO:0009423">
    <property type="term" value="P:chorismate biosynthetic process"/>
    <property type="evidence" value="ECO:0007669"/>
    <property type="project" value="UniProtKB-UniRule"/>
</dbReference>
<dbReference type="AlphaFoldDB" id="N0B9A3"/>
<dbReference type="RefSeq" id="WP_015599623.1">
    <property type="nucleotide sequence ID" value="NC_021172.1"/>
</dbReference>
<feature type="binding site" evidence="8">
    <location>
        <position position="218"/>
    </location>
    <ligand>
        <name>shikimate</name>
        <dbReference type="ChEBI" id="CHEBI:36208"/>
    </ligand>
</feature>
<dbReference type="GO" id="GO:0019632">
    <property type="term" value="P:shikimate metabolic process"/>
    <property type="evidence" value="ECO:0007669"/>
    <property type="project" value="InterPro"/>
</dbReference>
<dbReference type="InterPro" id="IPR022893">
    <property type="entry name" value="Shikimate_DH_fam"/>
</dbReference>
<keyword evidence="13" id="KW-1185">Reference proteome</keyword>
<evidence type="ECO:0000313" key="13">
    <source>
        <dbReference type="Proteomes" id="UP000005952"/>
    </source>
</evidence>
<dbReference type="Gene3D" id="3.40.50.10860">
    <property type="entry name" value="Leucine Dehydrogenase, chain A, domain 1"/>
    <property type="match status" value="1"/>
</dbReference>
<dbReference type="PANTHER" id="PTHR21089">
    <property type="entry name" value="SHIKIMATE DEHYDROGENASE"/>
    <property type="match status" value="1"/>
</dbReference>
<evidence type="ECO:0000256" key="4">
    <source>
        <dbReference type="ARBA" id="ARBA00022857"/>
    </source>
</evidence>
<feature type="binding site" evidence="8">
    <location>
        <position position="86"/>
    </location>
    <ligand>
        <name>shikimate</name>
        <dbReference type="ChEBI" id="CHEBI:36208"/>
    </ligand>
</feature>
<dbReference type="GO" id="GO:0009073">
    <property type="term" value="P:aromatic amino acid family biosynthetic process"/>
    <property type="evidence" value="ECO:0007669"/>
    <property type="project" value="UniProtKB-KW"/>
</dbReference>
<dbReference type="GO" id="GO:0004764">
    <property type="term" value="F:shikimate 3-dehydrogenase (NADP+) activity"/>
    <property type="evidence" value="ECO:0007669"/>
    <property type="project" value="UniProtKB-UniRule"/>
</dbReference>
<dbReference type="GO" id="GO:0050661">
    <property type="term" value="F:NADP binding"/>
    <property type="evidence" value="ECO:0007669"/>
    <property type="project" value="InterPro"/>
</dbReference>
<feature type="active site" description="Proton acceptor" evidence="8">
    <location>
        <position position="65"/>
    </location>
</feature>
<keyword evidence="4 8" id="KW-0521">NADP</keyword>
<dbReference type="PANTHER" id="PTHR21089:SF1">
    <property type="entry name" value="BIFUNCTIONAL 3-DEHYDROQUINATE DEHYDRATASE_SHIKIMATE DEHYDROGENASE, CHLOROPLASTIC"/>
    <property type="match status" value="1"/>
</dbReference>
<feature type="binding site" evidence="8">
    <location>
        <position position="246"/>
    </location>
    <ligand>
        <name>shikimate</name>
        <dbReference type="ChEBI" id="CHEBI:36208"/>
    </ligand>
</feature>
<evidence type="ECO:0000259" key="11">
    <source>
        <dbReference type="Pfam" id="PF18317"/>
    </source>
</evidence>
<dbReference type="HOGENOM" id="CLU_044063_2_0_5"/>
<gene>
    <name evidence="8 12" type="primary">aroE</name>
    <name evidence="12" type="ORF">HYPDE_39698</name>
</gene>
<reference evidence="12 13" key="1">
    <citation type="journal article" date="2013" name="Genome Announc.">
        <title>Genome sequences for three denitrifying bacterial strains isolated from a uranium- and nitrate-contaminated subsurface environment.</title>
        <authorList>
            <person name="Venkatramanan R."/>
            <person name="Prakash O."/>
            <person name="Woyke T."/>
            <person name="Chain P."/>
            <person name="Goodwin L.A."/>
            <person name="Watson D."/>
            <person name="Brooks S."/>
            <person name="Kostka J.E."/>
            <person name="Green S.J."/>
        </authorList>
    </citation>
    <scope>NUCLEOTIDE SEQUENCE [LARGE SCALE GENOMIC DNA]</scope>
    <source>
        <strain evidence="12 13">1NES1</strain>
    </source>
</reference>
<evidence type="ECO:0000256" key="6">
    <source>
        <dbReference type="ARBA" id="ARBA00023141"/>
    </source>
</evidence>
<feature type="binding site" evidence="8">
    <location>
        <position position="216"/>
    </location>
    <ligand>
        <name>NADP(+)</name>
        <dbReference type="ChEBI" id="CHEBI:58349"/>
    </ligand>
</feature>
<proteinExistence type="inferred from homology"/>
<dbReference type="SUPFAM" id="SSF53223">
    <property type="entry name" value="Aminoacid dehydrogenase-like, N-terminal domain"/>
    <property type="match status" value="1"/>
</dbReference>
<comment type="function">
    <text evidence="8">Involved in the biosynthesis of the chorismate, which leads to the biosynthesis of aromatic amino acids. Catalyzes the reversible NADPH linked reduction of 3-dehydroshikimate (DHSA) to yield shikimate (SA).</text>
</comment>
<dbReference type="Proteomes" id="UP000005952">
    <property type="component" value="Chromosome"/>
</dbReference>
<dbReference type="EMBL" id="CP005587">
    <property type="protein sequence ID" value="AGK59608.1"/>
    <property type="molecule type" value="Genomic_DNA"/>
</dbReference>
<dbReference type="InterPro" id="IPR041121">
    <property type="entry name" value="SDH_C"/>
</dbReference>
<feature type="binding site" evidence="8">
    <location>
        <begin position="127"/>
        <end position="131"/>
    </location>
    <ligand>
        <name>NADP(+)</name>
        <dbReference type="ChEBI" id="CHEBI:58349"/>
    </ligand>
</feature>
<sequence length="278" mass="30085">MMRACVIGWPISHSRSPLIHNYWLRQYGIEGTYTREPVKPEDLDAFLHSLEARGLQGCNATVPHKEAAFMLAAIRDPSAVAVSAANTLWLDNGRLACANTDTYGFMANLDASAPDWRKRSGPILILGAGGSARAVVYGFLDAGMSDIRVFNRTPDRAHELARHFGARVTAQAWDARNEHVSEAAVIVNTTTLGMNDTGSTGIDFTRAQTGAVAADLVYVPLETEFLKMARANGLIGVDGLGMLLHQAVPGFEKWFGVRPVVTSELYQIVARDIGGAKC</sequence>
<dbReference type="Pfam" id="PF18317">
    <property type="entry name" value="SDH_C"/>
    <property type="match status" value="1"/>
</dbReference>
<dbReference type="Gene3D" id="3.40.50.720">
    <property type="entry name" value="NAD(P)-binding Rossmann-like Domain"/>
    <property type="match status" value="1"/>
</dbReference>
<dbReference type="Pfam" id="PF08501">
    <property type="entry name" value="Shikimate_dh_N"/>
    <property type="match status" value="1"/>
</dbReference>
<evidence type="ECO:0000313" key="12">
    <source>
        <dbReference type="EMBL" id="AGK59608.1"/>
    </source>
</evidence>
<dbReference type="CDD" id="cd01065">
    <property type="entry name" value="NAD_bind_Shikimate_DH"/>
    <property type="match status" value="1"/>
</dbReference>
<evidence type="ECO:0000256" key="7">
    <source>
        <dbReference type="ARBA" id="ARBA00049442"/>
    </source>
</evidence>